<sequence length="47" mass="5511">MLVFLAALPVTEDSGENEPLLSNRKSRLARGFETERDWRRYVAEEEE</sequence>
<name>A0A1G9C8N1_9RHOB</name>
<dbReference type="AlphaFoldDB" id="A0A1G9C8N1"/>
<reference evidence="1 2" key="1">
    <citation type="submission" date="2016-10" db="EMBL/GenBank/DDBJ databases">
        <authorList>
            <person name="de Groot N.N."/>
        </authorList>
    </citation>
    <scope>NUCLEOTIDE SEQUENCE [LARGE SCALE GENOMIC DNA]</scope>
    <source>
        <strain evidence="1 2">DSM 25294</strain>
    </source>
</reference>
<accession>A0A1G9C8N1</accession>
<dbReference type="Proteomes" id="UP000199382">
    <property type="component" value="Unassembled WGS sequence"/>
</dbReference>
<protein>
    <submittedName>
        <fullName evidence="1">Uncharacterized protein</fullName>
    </submittedName>
</protein>
<gene>
    <name evidence="1" type="ORF">SAMN04488026_104236</name>
</gene>
<organism evidence="1 2">
    <name type="scientific">Aliiruegeria lutimaris</name>
    <dbReference type="NCBI Taxonomy" id="571298"/>
    <lineage>
        <taxon>Bacteria</taxon>
        <taxon>Pseudomonadati</taxon>
        <taxon>Pseudomonadota</taxon>
        <taxon>Alphaproteobacteria</taxon>
        <taxon>Rhodobacterales</taxon>
        <taxon>Roseobacteraceae</taxon>
        <taxon>Aliiruegeria</taxon>
    </lineage>
</organism>
<keyword evidence="2" id="KW-1185">Reference proteome</keyword>
<dbReference type="EMBL" id="FNEK01000042">
    <property type="protein sequence ID" value="SDK48028.1"/>
    <property type="molecule type" value="Genomic_DNA"/>
</dbReference>
<evidence type="ECO:0000313" key="1">
    <source>
        <dbReference type="EMBL" id="SDK48028.1"/>
    </source>
</evidence>
<proteinExistence type="predicted"/>
<dbReference type="RefSeq" id="WP_170844622.1">
    <property type="nucleotide sequence ID" value="NZ_FNEK01000042.1"/>
</dbReference>
<evidence type="ECO:0000313" key="2">
    <source>
        <dbReference type="Proteomes" id="UP000199382"/>
    </source>
</evidence>